<dbReference type="EMBL" id="VFQX01000066">
    <property type="protein sequence ID" value="KAF0972744.1"/>
    <property type="molecule type" value="Genomic_DNA"/>
</dbReference>
<keyword evidence="5" id="KW-0560">Oxidoreductase</keyword>
<evidence type="ECO:0000313" key="8">
    <source>
        <dbReference type="Proteomes" id="UP000444721"/>
    </source>
</evidence>
<feature type="domain" description="FAD-binding PCMH-type" evidence="6">
    <location>
        <begin position="121"/>
        <end position="306"/>
    </location>
</feature>
<evidence type="ECO:0000313" key="7">
    <source>
        <dbReference type="EMBL" id="KAF0972744.1"/>
    </source>
</evidence>
<keyword evidence="4" id="KW-0274">FAD</keyword>
<accession>A0A6A5BFB6</accession>
<dbReference type="Gene3D" id="1.10.45.10">
    <property type="entry name" value="Vanillyl-alcohol Oxidase, Chain A, domain 4"/>
    <property type="match status" value="1"/>
</dbReference>
<evidence type="ECO:0000256" key="1">
    <source>
        <dbReference type="ARBA" id="ARBA00001974"/>
    </source>
</evidence>
<dbReference type="FunFam" id="3.30.465.10:FF:000001">
    <property type="entry name" value="D-2-hydroxyglutarate dehydrogenase, mitochondrial"/>
    <property type="match status" value="1"/>
</dbReference>
<dbReference type="InterPro" id="IPR016166">
    <property type="entry name" value="FAD-bd_PCMH"/>
</dbReference>
<dbReference type="InterPro" id="IPR016167">
    <property type="entry name" value="FAD-bd_PCMH_sub1"/>
</dbReference>
<dbReference type="FunFam" id="1.10.45.10:FF:000001">
    <property type="entry name" value="D-lactate dehydrogenase mitochondrial"/>
    <property type="match status" value="1"/>
</dbReference>
<dbReference type="OrthoDB" id="5332616at2759"/>
<dbReference type="GO" id="GO:0071949">
    <property type="term" value="F:FAD binding"/>
    <property type="evidence" value="ECO:0007669"/>
    <property type="project" value="InterPro"/>
</dbReference>
<dbReference type="Pfam" id="PF01565">
    <property type="entry name" value="FAD_binding_4"/>
    <property type="match status" value="1"/>
</dbReference>
<proteinExistence type="inferred from homology"/>
<dbReference type="InterPro" id="IPR036318">
    <property type="entry name" value="FAD-bd_PCMH-like_sf"/>
</dbReference>
<reference evidence="7 8" key="1">
    <citation type="journal article" date="2019" name="Sci. Rep.">
        <title>Nanopore sequencing improves the draft genome of the human pathogenic amoeba Naegleria fowleri.</title>
        <authorList>
            <person name="Liechti N."/>
            <person name="Schurch N."/>
            <person name="Bruggmann R."/>
            <person name="Wittwer M."/>
        </authorList>
    </citation>
    <scope>NUCLEOTIDE SEQUENCE [LARGE SCALE GENOMIC DNA]</scope>
    <source>
        <strain evidence="7 8">ATCC 30894</strain>
    </source>
</reference>
<dbReference type="Pfam" id="PF02913">
    <property type="entry name" value="FAD-oxidase_C"/>
    <property type="match status" value="1"/>
</dbReference>
<organism evidence="7 8">
    <name type="scientific">Naegleria fowleri</name>
    <name type="common">Brain eating amoeba</name>
    <dbReference type="NCBI Taxonomy" id="5763"/>
    <lineage>
        <taxon>Eukaryota</taxon>
        <taxon>Discoba</taxon>
        <taxon>Heterolobosea</taxon>
        <taxon>Tetramitia</taxon>
        <taxon>Eutetramitia</taxon>
        <taxon>Vahlkampfiidae</taxon>
        <taxon>Naegleria</taxon>
    </lineage>
</organism>
<dbReference type="Gene3D" id="3.30.70.2190">
    <property type="match status" value="1"/>
</dbReference>
<evidence type="ECO:0000256" key="4">
    <source>
        <dbReference type="ARBA" id="ARBA00022827"/>
    </source>
</evidence>
<dbReference type="AlphaFoldDB" id="A0A6A5BFB6"/>
<dbReference type="SUPFAM" id="SSF55103">
    <property type="entry name" value="FAD-linked oxidases, C-terminal domain"/>
    <property type="match status" value="1"/>
</dbReference>
<dbReference type="GO" id="GO:0016491">
    <property type="term" value="F:oxidoreductase activity"/>
    <property type="evidence" value="ECO:0007669"/>
    <property type="project" value="UniProtKB-KW"/>
</dbReference>
<name>A0A6A5BFB6_NAEFO</name>
<sequence length="553" mass="61615">MFHLATCGHTTRNIMASNFFVSSAMKGGSTKLVSATIHKCFVKSSSIGPSVDDPFHGMYNSAIVRNFHQTLNLSGLISRDHVRAFEEIFAQDKSTHKKGGEVLYSPDSIDLAFNADWTGQYRGSSELVLRPRTTQQVSKIVQYCNENNIAIVPQGGNTGLVGAGVPVDPTIEPRPQVIISTNLMNEIISFNERSGTLVCQSGCILEQLNLFLNEKGYQMPLDLAAKGSCQIGGNIATGAGGIRFIRFGSLHSNLLGLECVLPDGSIMDNIKEIRKDNTGYHLSHLLVGSEGTLGIITKVSLQVAIKPKSVNVALIAVDSFEKIQQLIYMAKKELGEILSAVEFVDKDSMKLVMKHHKDTLGAPPVEGEYPFYMVIETQGSSREHDEEKLNMFFAKALEEGVASDGSLAFDEKQYYYLWKFRELVSESLKKDGYVYKYDISIPLSKMYDIVLDMKERMKIFPQAKVFSFGHLGDENLHLNITSPTFDQKIKDTIEPYVYEWTSKHRGSVSAEHGIGMLKKKYLHYSQCDVSINLMKSLKKTLDPKNIMNPHKIL</sequence>
<dbReference type="Proteomes" id="UP000444721">
    <property type="component" value="Unassembled WGS sequence"/>
</dbReference>
<evidence type="ECO:0000256" key="2">
    <source>
        <dbReference type="ARBA" id="ARBA00008000"/>
    </source>
</evidence>
<dbReference type="Gene3D" id="3.30.43.10">
    <property type="entry name" value="Uridine Diphospho-n-acetylenolpyruvylglucosamine Reductase, domain 2"/>
    <property type="match status" value="1"/>
</dbReference>
<comment type="cofactor">
    <cofactor evidence="1">
        <name>FAD</name>
        <dbReference type="ChEBI" id="CHEBI:57692"/>
    </cofactor>
</comment>
<dbReference type="PROSITE" id="PS51387">
    <property type="entry name" value="FAD_PCMH"/>
    <property type="match status" value="1"/>
</dbReference>
<dbReference type="InterPro" id="IPR004113">
    <property type="entry name" value="FAD-bd_oxidored_4_C"/>
</dbReference>
<dbReference type="InterPro" id="IPR016171">
    <property type="entry name" value="Vanillyl_alc_oxidase_C-sub2"/>
</dbReference>
<evidence type="ECO:0000256" key="3">
    <source>
        <dbReference type="ARBA" id="ARBA00022630"/>
    </source>
</evidence>
<dbReference type="VEuPathDB" id="AmoebaDB:NF0124670"/>
<dbReference type="VEuPathDB" id="AmoebaDB:NfTy_047100"/>
<dbReference type="OMA" id="YNEDWMR"/>
<dbReference type="GO" id="GO:0005739">
    <property type="term" value="C:mitochondrion"/>
    <property type="evidence" value="ECO:0007669"/>
    <property type="project" value="TreeGrafter"/>
</dbReference>
<evidence type="ECO:0000256" key="5">
    <source>
        <dbReference type="ARBA" id="ARBA00023002"/>
    </source>
</evidence>
<dbReference type="GeneID" id="68116210"/>
<dbReference type="InterPro" id="IPR006094">
    <property type="entry name" value="Oxid_FAD_bind_N"/>
</dbReference>
<dbReference type="FunFam" id="3.30.70.2190:FF:000001">
    <property type="entry name" value="D-2-hydroxyglutarate dehydrogenase mitochondrial"/>
    <property type="match status" value="1"/>
</dbReference>
<dbReference type="PANTHER" id="PTHR43716">
    <property type="entry name" value="D-2-HYDROXYGLUTARATE DEHYDROGENASE, MITOCHONDRIAL"/>
    <property type="match status" value="1"/>
</dbReference>
<comment type="similarity">
    <text evidence="2">Belongs to the FAD-binding oxidoreductase/transferase type 4 family.</text>
</comment>
<dbReference type="FunFam" id="3.30.70.2740:FF:000002">
    <property type="entry name" value="D-2-hydroxyglutarate dehydrogenase mitochondrial"/>
    <property type="match status" value="1"/>
</dbReference>
<dbReference type="SUPFAM" id="SSF56176">
    <property type="entry name" value="FAD-binding/transporter-associated domain-like"/>
    <property type="match status" value="1"/>
</dbReference>
<comment type="caution">
    <text evidence="7">The sequence shown here is derived from an EMBL/GenBank/DDBJ whole genome shotgun (WGS) entry which is preliminary data.</text>
</comment>
<dbReference type="InterPro" id="IPR051264">
    <property type="entry name" value="FAD-oxidored/transferase_4"/>
</dbReference>
<dbReference type="InterPro" id="IPR016164">
    <property type="entry name" value="FAD-linked_Oxase-like_C"/>
</dbReference>
<dbReference type="Gene3D" id="3.30.465.10">
    <property type="match status" value="1"/>
</dbReference>
<dbReference type="InterPro" id="IPR016169">
    <property type="entry name" value="FAD-bd_PCMH_sub2"/>
</dbReference>
<protein>
    <recommendedName>
        <fullName evidence="6">FAD-binding PCMH-type domain-containing protein</fullName>
    </recommendedName>
</protein>
<dbReference type="PANTHER" id="PTHR43716:SF1">
    <property type="entry name" value="D-2-HYDROXYGLUTARATE DEHYDROGENASE, MITOCHONDRIAL"/>
    <property type="match status" value="1"/>
</dbReference>
<keyword evidence="8" id="KW-1185">Reference proteome</keyword>
<dbReference type="Gene3D" id="3.30.70.2740">
    <property type="match status" value="1"/>
</dbReference>
<gene>
    <name evidence="7" type="ORF">FDP41_008993</name>
</gene>
<dbReference type="RefSeq" id="XP_044557458.1">
    <property type="nucleotide sequence ID" value="XM_044712904.1"/>
</dbReference>
<evidence type="ECO:0000259" key="6">
    <source>
        <dbReference type="PROSITE" id="PS51387"/>
    </source>
</evidence>
<dbReference type="VEuPathDB" id="AmoebaDB:FDP41_008993"/>
<keyword evidence="3" id="KW-0285">Flavoprotein</keyword>